<dbReference type="PANTHER" id="PTHR43768">
    <property type="entry name" value="TREHALOSE 6-PHOSPHATE PHOSPHATASE"/>
    <property type="match status" value="1"/>
</dbReference>
<dbReference type="InterPro" id="IPR044651">
    <property type="entry name" value="OTSB-like"/>
</dbReference>
<evidence type="ECO:0000256" key="5">
    <source>
        <dbReference type="ARBA" id="ARBA00024179"/>
    </source>
</evidence>
<dbReference type="EMBL" id="METP01000033">
    <property type="protein sequence ID" value="OGC05863.1"/>
    <property type="molecule type" value="Genomic_DNA"/>
</dbReference>
<dbReference type="AlphaFoldDB" id="A0A1F4REF4"/>
<organism evidence="7 8">
    <name type="scientific">candidate division WOR-1 bacterium RIFCSPLOWO2_02_FULL_46_20</name>
    <dbReference type="NCBI Taxonomy" id="1802567"/>
    <lineage>
        <taxon>Bacteria</taxon>
        <taxon>Bacillati</taxon>
        <taxon>Saganbacteria</taxon>
    </lineage>
</organism>
<comment type="similarity">
    <text evidence="3 6">Belongs to the trehalose phosphatase family.</text>
</comment>
<protein>
    <recommendedName>
        <fullName evidence="6">Trehalose 6-phosphate phosphatase</fullName>
        <ecNumber evidence="6">3.1.3.12</ecNumber>
    </recommendedName>
</protein>
<dbReference type="UniPathway" id="UPA00299"/>
<dbReference type="Gene3D" id="3.40.50.1000">
    <property type="entry name" value="HAD superfamily/HAD-like"/>
    <property type="match status" value="1"/>
</dbReference>
<dbReference type="Gene3D" id="3.30.70.1020">
    <property type="entry name" value="Trehalose-6-phosphate phosphatase related protein, domain 2"/>
    <property type="match status" value="1"/>
</dbReference>
<comment type="caution">
    <text evidence="7">The sequence shown here is derived from an EMBL/GenBank/DDBJ whole genome shotgun (WGS) entry which is preliminary data.</text>
</comment>
<accession>A0A1F4REF4</accession>
<evidence type="ECO:0000256" key="6">
    <source>
        <dbReference type="RuleBase" id="RU361117"/>
    </source>
</evidence>
<proteinExistence type="inferred from homology"/>
<comment type="catalytic activity">
    <reaction evidence="1 6">
        <text>alpha,alpha-trehalose 6-phosphate + H2O = alpha,alpha-trehalose + phosphate</text>
        <dbReference type="Rhea" id="RHEA:23420"/>
        <dbReference type="ChEBI" id="CHEBI:15377"/>
        <dbReference type="ChEBI" id="CHEBI:16551"/>
        <dbReference type="ChEBI" id="CHEBI:43474"/>
        <dbReference type="ChEBI" id="CHEBI:58429"/>
        <dbReference type="EC" id="3.1.3.12"/>
    </reaction>
</comment>
<comment type="cofactor">
    <cofactor evidence="6">
        <name>Mg(2+)</name>
        <dbReference type="ChEBI" id="CHEBI:18420"/>
    </cofactor>
</comment>
<dbReference type="InterPro" id="IPR003337">
    <property type="entry name" value="Trehalose_PPase"/>
</dbReference>
<dbReference type="GO" id="GO:0004805">
    <property type="term" value="F:trehalose-phosphatase activity"/>
    <property type="evidence" value="ECO:0007669"/>
    <property type="project" value="UniProtKB-EC"/>
</dbReference>
<sequence length="238" mass="26805">MKLFLMLDYDGTLTPIVENPQRAVLSAPRKKLLKRLARHPEIKLAIISGRKLSVVKRLAGIRNIIYVGNHGFEILASGKHWVHPAAKKTLPLLKKIKAELKNKLHYRGLLIEDKGLTLSVHYRSLAMSAIHAFKRDFKLALKPWRRAIKITTGKKIFDVRPPADWDKGKAVRWLIKNLKLQKYAPVYIGDDKTDEDAFRALKGVGFSIKVGFGGGSLVDGHLANVAAVYRFLLCLVDK</sequence>
<dbReference type="InterPro" id="IPR036412">
    <property type="entry name" value="HAD-like_sf"/>
</dbReference>
<evidence type="ECO:0000256" key="1">
    <source>
        <dbReference type="ARBA" id="ARBA00000500"/>
    </source>
</evidence>
<dbReference type="Pfam" id="PF02358">
    <property type="entry name" value="Trehalose_PPase"/>
    <property type="match status" value="1"/>
</dbReference>
<evidence type="ECO:0000256" key="2">
    <source>
        <dbReference type="ARBA" id="ARBA00005199"/>
    </source>
</evidence>
<evidence type="ECO:0000313" key="7">
    <source>
        <dbReference type="EMBL" id="OGC05863.1"/>
    </source>
</evidence>
<dbReference type="GO" id="GO:0005992">
    <property type="term" value="P:trehalose biosynthetic process"/>
    <property type="evidence" value="ECO:0007669"/>
    <property type="project" value="UniProtKB-UniPathway"/>
</dbReference>
<evidence type="ECO:0000256" key="3">
    <source>
        <dbReference type="ARBA" id="ARBA00008770"/>
    </source>
</evidence>
<dbReference type="SUPFAM" id="SSF56784">
    <property type="entry name" value="HAD-like"/>
    <property type="match status" value="1"/>
</dbReference>
<evidence type="ECO:0000313" key="8">
    <source>
        <dbReference type="Proteomes" id="UP000176938"/>
    </source>
</evidence>
<dbReference type="PANTHER" id="PTHR43768:SF3">
    <property type="entry name" value="TREHALOSE 6-PHOSPHATE PHOSPHATASE"/>
    <property type="match status" value="1"/>
</dbReference>
<keyword evidence="6" id="KW-0479">Metal-binding</keyword>
<keyword evidence="4 6" id="KW-0378">Hydrolase</keyword>
<dbReference type="NCBIfam" id="TIGR01484">
    <property type="entry name" value="HAD-SF-IIB"/>
    <property type="match status" value="1"/>
</dbReference>
<gene>
    <name evidence="7" type="ORF">A3H38_06670</name>
</gene>
<comment type="pathway">
    <text evidence="2 6">Glycan biosynthesis; trehalose biosynthesis.</text>
</comment>
<reference evidence="7 8" key="1">
    <citation type="journal article" date="2016" name="Nat. Commun.">
        <title>Thousands of microbial genomes shed light on interconnected biogeochemical processes in an aquifer system.</title>
        <authorList>
            <person name="Anantharaman K."/>
            <person name="Brown C.T."/>
            <person name="Hug L.A."/>
            <person name="Sharon I."/>
            <person name="Castelle C.J."/>
            <person name="Probst A.J."/>
            <person name="Thomas B.C."/>
            <person name="Singh A."/>
            <person name="Wilkins M.J."/>
            <person name="Karaoz U."/>
            <person name="Brodie E.L."/>
            <person name="Williams K.H."/>
            <person name="Hubbard S.S."/>
            <person name="Banfield J.F."/>
        </authorList>
    </citation>
    <scope>NUCLEOTIDE SEQUENCE [LARGE SCALE GENOMIC DNA]</scope>
</reference>
<dbReference type="GO" id="GO:0046872">
    <property type="term" value="F:metal ion binding"/>
    <property type="evidence" value="ECO:0007669"/>
    <property type="project" value="UniProtKB-KW"/>
</dbReference>
<dbReference type="InterPro" id="IPR006379">
    <property type="entry name" value="HAD-SF_hydro_IIB"/>
</dbReference>
<dbReference type="CDD" id="cd01627">
    <property type="entry name" value="HAD_TPP"/>
    <property type="match status" value="1"/>
</dbReference>
<dbReference type="Proteomes" id="UP000176938">
    <property type="component" value="Unassembled WGS sequence"/>
</dbReference>
<dbReference type="NCBIfam" id="TIGR00685">
    <property type="entry name" value="T6PP"/>
    <property type="match status" value="1"/>
</dbReference>
<evidence type="ECO:0000256" key="4">
    <source>
        <dbReference type="ARBA" id="ARBA00022801"/>
    </source>
</evidence>
<dbReference type="InterPro" id="IPR023214">
    <property type="entry name" value="HAD_sf"/>
</dbReference>
<comment type="function">
    <text evidence="5 6">Removes the phosphate from trehalose 6-phosphate to produce free trehalose.</text>
</comment>
<dbReference type="EC" id="3.1.3.12" evidence="6"/>
<keyword evidence="6" id="KW-0460">Magnesium</keyword>
<name>A0A1F4REF4_UNCSA</name>